<dbReference type="AlphaFoldDB" id="A0A078IB41"/>
<reference evidence="3 4" key="1">
    <citation type="journal article" date="2014" name="Science">
        <title>Plant genetics. Early allopolyploid evolution in the post-Neolithic Brassica napus oilseed genome.</title>
        <authorList>
            <person name="Chalhoub B."/>
            <person name="Denoeud F."/>
            <person name="Liu S."/>
            <person name="Parkin I.A."/>
            <person name="Tang H."/>
            <person name="Wang X."/>
            <person name="Chiquet J."/>
            <person name="Belcram H."/>
            <person name="Tong C."/>
            <person name="Samans B."/>
            <person name="Correa M."/>
            <person name="Da Silva C."/>
            <person name="Just J."/>
            <person name="Falentin C."/>
            <person name="Koh C.S."/>
            <person name="Le Clainche I."/>
            <person name="Bernard M."/>
            <person name="Bento P."/>
            <person name="Noel B."/>
            <person name="Labadie K."/>
            <person name="Alberti A."/>
            <person name="Charles M."/>
            <person name="Arnaud D."/>
            <person name="Guo H."/>
            <person name="Daviaud C."/>
            <person name="Alamery S."/>
            <person name="Jabbari K."/>
            <person name="Zhao M."/>
            <person name="Edger P.P."/>
            <person name="Chelaifa H."/>
            <person name="Tack D."/>
            <person name="Lassalle G."/>
            <person name="Mestiri I."/>
            <person name="Schnel N."/>
            <person name="Le Paslier M.C."/>
            <person name="Fan G."/>
            <person name="Renault V."/>
            <person name="Bayer P.E."/>
            <person name="Golicz A.A."/>
            <person name="Manoli S."/>
            <person name="Lee T.H."/>
            <person name="Thi V.H."/>
            <person name="Chalabi S."/>
            <person name="Hu Q."/>
            <person name="Fan C."/>
            <person name="Tollenaere R."/>
            <person name="Lu Y."/>
            <person name="Battail C."/>
            <person name="Shen J."/>
            <person name="Sidebottom C.H."/>
            <person name="Wang X."/>
            <person name="Canaguier A."/>
            <person name="Chauveau A."/>
            <person name="Berard A."/>
            <person name="Deniot G."/>
            <person name="Guan M."/>
            <person name="Liu Z."/>
            <person name="Sun F."/>
            <person name="Lim Y.P."/>
            <person name="Lyons E."/>
            <person name="Town C.D."/>
            <person name="Bancroft I."/>
            <person name="Wang X."/>
            <person name="Meng J."/>
            <person name="Ma J."/>
            <person name="Pires J.C."/>
            <person name="King G.J."/>
            <person name="Brunel D."/>
            <person name="Delourme R."/>
            <person name="Renard M."/>
            <person name="Aury J.M."/>
            <person name="Adams K.L."/>
            <person name="Batley J."/>
            <person name="Snowdon R.J."/>
            <person name="Tost J."/>
            <person name="Edwards D."/>
            <person name="Zhou Y."/>
            <person name="Hua W."/>
            <person name="Sharpe A.G."/>
            <person name="Paterson A.H."/>
            <person name="Guan C."/>
            <person name="Wincker P."/>
        </authorList>
    </citation>
    <scope>NUCLEOTIDE SEQUENCE [LARGE SCALE GENOMIC DNA]</scope>
    <source>
        <strain evidence="4">cv. Darmor-bzh</strain>
    </source>
</reference>
<dbReference type="EMBL" id="LK032669">
    <property type="protein sequence ID" value="CDY46478.1"/>
    <property type="molecule type" value="Genomic_DNA"/>
</dbReference>
<dbReference type="PANTHER" id="PTHR33784:SF41">
    <property type="entry name" value="(RAPE) HYPOTHETICAL PROTEIN"/>
    <property type="match status" value="1"/>
</dbReference>
<evidence type="ECO:0000313" key="4">
    <source>
        <dbReference type="Proteomes" id="UP000028999"/>
    </source>
</evidence>
<dbReference type="Proteomes" id="UP000028999">
    <property type="component" value="Unassembled WGS sequence"/>
</dbReference>
<dbReference type="PaxDb" id="3708-A0A078IB41"/>
<reference evidence="3" key="2">
    <citation type="submission" date="2014-06" db="EMBL/GenBank/DDBJ databases">
        <authorList>
            <person name="Genoscope - CEA"/>
        </authorList>
    </citation>
    <scope>NUCLEOTIDE SEQUENCE</scope>
</reference>
<evidence type="ECO:0000256" key="1">
    <source>
        <dbReference type="SAM" id="MobiDB-lite"/>
    </source>
</evidence>
<dbReference type="PANTHER" id="PTHR33784">
    <property type="entry name" value="OS05G0482100 PROTEIN"/>
    <property type="match status" value="1"/>
</dbReference>
<protein>
    <submittedName>
        <fullName evidence="2">(rape) hypothetical protein</fullName>
    </submittedName>
    <submittedName>
        <fullName evidence="3">BnaC07g03880D protein</fullName>
    </submittedName>
</protein>
<sequence length="386" mass="44569">MKKRRIHSKAIRQTIQRQWKNPVPRPTRYKTHTFCGAGLVSFSRDRGPLQCNSEDKSEGAPILHRNLRPRKCVAVVIEDLTTSEHNEPDVPPQSGSSPNEDLKPWILQQFENFANRINERLNQFEKTLCSHFSVPQPNLHNKGKTEDKKNSGSPKSVDPQKQRPARKVYKTNSAVPNPGRKMHSFPHRSADGLEGTIGHTQPGFTRETRDNNEYSHGLTSQLDQVKRCTVFIHEPRIPNVVPDESRTPNPTTTLTVYRDFLFARPQSYVSPAKRAADAGYERAFYTYAMTLKILCKDEEYFSRFTRESVRRMGMVVRNEDPVWVNRESDRFITKRHLFTSTVVPLFYSCKCSPCLELDWALWYIEHSKATDMVHCTTGFPAFDTWQ</sequence>
<evidence type="ECO:0000313" key="3">
    <source>
        <dbReference type="EMBL" id="CDY46478.1"/>
    </source>
</evidence>
<feature type="region of interest" description="Disordered" evidence="1">
    <location>
        <begin position="133"/>
        <end position="218"/>
    </location>
</feature>
<dbReference type="Gramene" id="CDY46478">
    <property type="protein sequence ID" value="CDY46478"/>
    <property type="gene ID" value="GSBRNA2T00084068001"/>
</dbReference>
<organism evidence="3 4">
    <name type="scientific">Brassica napus</name>
    <name type="common">Rape</name>
    <dbReference type="NCBI Taxonomy" id="3708"/>
    <lineage>
        <taxon>Eukaryota</taxon>
        <taxon>Viridiplantae</taxon>
        <taxon>Streptophyta</taxon>
        <taxon>Embryophyta</taxon>
        <taxon>Tracheophyta</taxon>
        <taxon>Spermatophyta</taxon>
        <taxon>Magnoliopsida</taxon>
        <taxon>eudicotyledons</taxon>
        <taxon>Gunneridae</taxon>
        <taxon>Pentapetalae</taxon>
        <taxon>rosids</taxon>
        <taxon>malvids</taxon>
        <taxon>Brassicales</taxon>
        <taxon>Brassicaceae</taxon>
        <taxon>Brassiceae</taxon>
        <taxon>Brassica</taxon>
    </lineage>
</organism>
<dbReference type="InterPro" id="IPR040338">
    <property type="entry name" value="At1g67623-like"/>
</dbReference>
<dbReference type="EMBL" id="HG994371">
    <property type="protein sequence ID" value="CAF1961949.1"/>
    <property type="molecule type" value="Genomic_DNA"/>
</dbReference>
<gene>
    <name evidence="3" type="primary">BnaC07g03880D</name>
    <name evidence="2" type="ORF">DARMORV10_C07P11380.1</name>
    <name evidence="3" type="ORF">GSBRNA2T00084068001</name>
</gene>
<reference evidence="2" key="3">
    <citation type="submission" date="2021-01" db="EMBL/GenBank/DDBJ databases">
        <authorList>
            <consortium name="Genoscope - CEA"/>
            <person name="William W."/>
        </authorList>
    </citation>
    <scope>NUCLEOTIDE SEQUENCE</scope>
</reference>
<name>A0A078IB41_BRANA</name>
<dbReference type="Proteomes" id="UP001295469">
    <property type="component" value="Chromosome C07"/>
</dbReference>
<accession>A0A078IB41</accession>
<keyword evidence="4" id="KW-1185">Reference proteome</keyword>
<proteinExistence type="predicted"/>
<evidence type="ECO:0000313" key="2">
    <source>
        <dbReference type="EMBL" id="CAF1961949.1"/>
    </source>
</evidence>